<comment type="caution">
    <text evidence="1">The sequence shown here is derived from an EMBL/GenBank/DDBJ whole genome shotgun (WGS) entry which is preliminary data.</text>
</comment>
<evidence type="ECO:0008006" key="3">
    <source>
        <dbReference type="Google" id="ProtNLM"/>
    </source>
</evidence>
<dbReference type="SUPFAM" id="SSF56219">
    <property type="entry name" value="DNase I-like"/>
    <property type="match status" value="1"/>
</dbReference>
<protein>
    <recommendedName>
        <fullName evidence="3">Reverse transcriptase</fullName>
    </recommendedName>
</protein>
<accession>A0ABR0XIU8</accession>
<reference evidence="1 2" key="1">
    <citation type="journal article" date="2021" name="Comput. Struct. Biotechnol. J.">
        <title>De novo genome assembly of the potent medicinal plant Rehmannia glutinosa using nanopore technology.</title>
        <authorList>
            <person name="Ma L."/>
            <person name="Dong C."/>
            <person name="Song C."/>
            <person name="Wang X."/>
            <person name="Zheng X."/>
            <person name="Niu Y."/>
            <person name="Chen S."/>
            <person name="Feng W."/>
        </authorList>
    </citation>
    <scope>NUCLEOTIDE SEQUENCE [LARGE SCALE GENOMIC DNA]</scope>
    <source>
        <strain evidence="1">DH-2019</strain>
    </source>
</reference>
<dbReference type="Proteomes" id="UP001318860">
    <property type="component" value="Unassembled WGS sequence"/>
</dbReference>
<dbReference type="InterPro" id="IPR036691">
    <property type="entry name" value="Endo/exonu/phosph_ase_sf"/>
</dbReference>
<gene>
    <name evidence="1" type="ORF">DH2020_006377</name>
</gene>
<dbReference type="EMBL" id="JABTTQ020000004">
    <property type="protein sequence ID" value="KAK6159063.1"/>
    <property type="molecule type" value="Genomic_DNA"/>
</dbReference>
<evidence type="ECO:0000313" key="1">
    <source>
        <dbReference type="EMBL" id="KAK6159063.1"/>
    </source>
</evidence>
<dbReference type="PANTHER" id="PTHR33116">
    <property type="entry name" value="REVERSE TRANSCRIPTASE ZINC-BINDING DOMAIN-CONTAINING PROTEIN-RELATED-RELATED"/>
    <property type="match status" value="1"/>
</dbReference>
<proteinExistence type="predicted"/>
<evidence type="ECO:0000313" key="2">
    <source>
        <dbReference type="Proteomes" id="UP001318860"/>
    </source>
</evidence>
<organism evidence="1 2">
    <name type="scientific">Rehmannia glutinosa</name>
    <name type="common">Chinese foxglove</name>
    <dbReference type="NCBI Taxonomy" id="99300"/>
    <lineage>
        <taxon>Eukaryota</taxon>
        <taxon>Viridiplantae</taxon>
        <taxon>Streptophyta</taxon>
        <taxon>Embryophyta</taxon>
        <taxon>Tracheophyta</taxon>
        <taxon>Spermatophyta</taxon>
        <taxon>Magnoliopsida</taxon>
        <taxon>eudicotyledons</taxon>
        <taxon>Gunneridae</taxon>
        <taxon>Pentapetalae</taxon>
        <taxon>asterids</taxon>
        <taxon>lamiids</taxon>
        <taxon>Lamiales</taxon>
        <taxon>Orobanchaceae</taxon>
        <taxon>Rehmannieae</taxon>
        <taxon>Rehmannia</taxon>
    </lineage>
</organism>
<keyword evidence="2" id="KW-1185">Reference proteome</keyword>
<dbReference type="Gene3D" id="3.60.10.10">
    <property type="entry name" value="Endonuclease/exonuclease/phosphatase"/>
    <property type="match status" value="1"/>
</dbReference>
<sequence>MEQSYGSLLNTSDYLSSAFDAEPWDICKGLVKKKITIKLCQMITAIWGLDKGIANETHTSHGGSPQAYQYRKPTKNKIAAASEQHAWVLTGIYGWREGSQKWRTNQLIRELKPKNGTPWLCTGDFNEIMWCFEKSSNRFRFDNKIEEFRHTIDSCALNDLGFTGSRFTWTNMQQGENNIQERLDQSLANEEWTHTFLFHLITHLFRINSDHNPLVTEFDINPLTNKQHERHTTHNILESIEPVISRQHEDLMTRPYTADEVLKALQQMHLSKAPAPDEVFSSILRRAEAKGDIHGVQVARGAPTILHLFFADDSLLFFWATIPEGEKIAEIIKSNERAFDQKISMDKSKLSASKNVLDEIFQQIRNKLGVREVEHHTKYLGLPILFGRSKKIMFQNVVEKVHSKLKSWKEKSLSWARKEILIKSVIQALPMYVMNCFLLPTSVCQEIEKAIARLWWGYEQGERKCHWVNWSKMTESKDKGDLGF</sequence>
<name>A0ABR0XIU8_REHGL</name>
<dbReference type="PANTHER" id="PTHR33116:SF86">
    <property type="entry name" value="REVERSE TRANSCRIPTASE DOMAIN-CONTAINING PROTEIN"/>
    <property type="match status" value="1"/>
</dbReference>